<dbReference type="InterPro" id="IPR020020">
    <property type="entry name" value="Luciferase-type_oxidoreductase"/>
</dbReference>
<dbReference type="OrthoDB" id="7247902at2"/>
<dbReference type="SUPFAM" id="SSF51679">
    <property type="entry name" value="Bacterial luciferase-like"/>
    <property type="match status" value="1"/>
</dbReference>
<dbReference type="AlphaFoldDB" id="A0A060DKY6"/>
<dbReference type="KEGG" id="abq:ABAZ39_16045"/>
<reference evidence="6 9" key="1">
    <citation type="journal article" date="2014" name="Genome Announc.">
        <title>Complete Genome Sequence of the Model Rhizosphere Strain Azospirillum brasilense Az39, Successfully Applied in Agriculture.</title>
        <authorList>
            <person name="Rivera D."/>
            <person name="Revale S."/>
            <person name="Molina R."/>
            <person name="Gualpa J."/>
            <person name="Puente M."/>
            <person name="Maroniche G."/>
            <person name="Paris G."/>
            <person name="Baker D."/>
            <person name="Clavijo B."/>
            <person name="McLay K."/>
            <person name="Spaepen S."/>
            <person name="Perticari A."/>
            <person name="Vazquez M."/>
            <person name="Wisniewski-Dye F."/>
            <person name="Watkins C."/>
            <person name="Martinez-Abarca F."/>
            <person name="Vanderleyden J."/>
            <person name="Cassan F."/>
        </authorList>
    </citation>
    <scope>NUCLEOTIDE SEQUENCE [LARGE SCALE GENOMIC DNA]</scope>
    <source>
        <strain evidence="6 9">Az39</strain>
        <plasmid evidence="6">AbAZ39_p1</plasmid>
    </source>
</reference>
<dbReference type="NCBIfam" id="TIGR03571">
    <property type="entry name" value="lucif_BA3436"/>
    <property type="match status" value="1"/>
</dbReference>
<keyword evidence="11" id="KW-1185">Reference proteome</keyword>
<proteinExistence type="predicted"/>
<dbReference type="GO" id="GO:0016705">
    <property type="term" value="F:oxidoreductase activity, acting on paired donors, with incorporation or reduction of molecular oxygen"/>
    <property type="evidence" value="ECO:0007669"/>
    <property type="project" value="InterPro"/>
</dbReference>
<feature type="domain" description="Luciferase-like" evidence="5">
    <location>
        <begin position="27"/>
        <end position="242"/>
    </location>
</feature>
<dbReference type="InterPro" id="IPR051260">
    <property type="entry name" value="Diverse_substr_monoxygenases"/>
</dbReference>
<dbReference type="RefSeq" id="WP_014197816.1">
    <property type="nucleotide sequence ID" value="NZ_CP007794.1"/>
</dbReference>
<dbReference type="PANTHER" id="PTHR30011">
    <property type="entry name" value="ALKANESULFONATE MONOOXYGENASE-RELATED"/>
    <property type="match status" value="1"/>
</dbReference>
<evidence type="ECO:0000256" key="3">
    <source>
        <dbReference type="ARBA" id="ARBA00023002"/>
    </source>
</evidence>
<evidence type="ECO:0000256" key="4">
    <source>
        <dbReference type="ARBA" id="ARBA00023033"/>
    </source>
</evidence>
<evidence type="ECO:0000313" key="9">
    <source>
        <dbReference type="Proteomes" id="UP000027186"/>
    </source>
</evidence>
<reference evidence="8 10" key="2">
    <citation type="submission" date="2018-01" db="EMBL/GenBank/DDBJ databases">
        <title>Whole genome sequence of Azospirillum brasilense REC3 isolated from strawberry roots.</title>
        <authorList>
            <person name="Fontana C.A."/>
            <person name="Salazar S.M."/>
            <person name="Bassi D."/>
            <person name="Puglisi E."/>
            <person name="Lovaisa N.C."/>
            <person name="Toffoli L.M."/>
            <person name="Pedraza R."/>
            <person name="Cocconcelli P.S."/>
        </authorList>
    </citation>
    <scope>NUCLEOTIDE SEQUENCE [LARGE SCALE GENOMIC DNA]</scope>
    <source>
        <strain evidence="8 10">REC3</strain>
        <plasmid evidence="8">p25unnamed</plasmid>
    </source>
</reference>
<evidence type="ECO:0000256" key="2">
    <source>
        <dbReference type="ARBA" id="ARBA00022643"/>
    </source>
</evidence>
<dbReference type="InterPro" id="IPR011251">
    <property type="entry name" value="Luciferase-like_dom"/>
</dbReference>
<dbReference type="Proteomes" id="UP000027186">
    <property type="component" value="Plasmid AbAZ39_p1"/>
</dbReference>
<dbReference type="PANTHER" id="PTHR30011:SF16">
    <property type="entry name" value="C2H2 FINGER DOMAIN TRANSCRIPTION FACTOR (EUROFUNG)-RELATED"/>
    <property type="match status" value="1"/>
</dbReference>
<geneLocation type="plasmid" evidence="8">
    <name>p25unnamed</name>
</geneLocation>
<evidence type="ECO:0000313" key="10">
    <source>
        <dbReference type="Proteomes" id="UP000236268"/>
    </source>
</evidence>
<evidence type="ECO:0000256" key="1">
    <source>
        <dbReference type="ARBA" id="ARBA00022630"/>
    </source>
</evidence>
<gene>
    <name evidence="6" type="ORF">ABAZ39_16045</name>
    <name evidence="7" type="ORF">ACJ41P_32845</name>
    <name evidence="8" type="ORF">C1S70_27220</name>
</gene>
<dbReference type="EMBL" id="POWG01000042">
    <property type="protein sequence ID" value="PNQ95732.1"/>
    <property type="molecule type" value="Genomic_DNA"/>
</dbReference>
<reference evidence="7 11" key="3">
    <citation type="submission" date="2024-11" db="EMBL/GenBank/DDBJ databases">
        <title>Draft genome sequences of two bacteria associated to sugarcane roots in Colombia.</title>
        <authorList>
            <person name="Pardo-Diaz S."/>
            <person name="Masmela-Mendoza J."/>
            <person name="Delgadillo-Duran P."/>
            <person name="Bautista E.J."/>
            <person name="Rojas-Tapias D.F."/>
        </authorList>
    </citation>
    <scope>NUCLEOTIDE SEQUENCE [LARGE SCALE GENOMIC DNA]</scope>
    <source>
        <strain evidence="7 11">Ap18</strain>
    </source>
</reference>
<name>A0A060DKY6_9PROT</name>
<dbReference type="Proteomes" id="UP001628281">
    <property type="component" value="Unassembled WGS sequence"/>
</dbReference>
<evidence type="ECO:0000259" key="5">
    <source>
        <dbReference type="Pfam" id="PF00296"/>
    </source>
</evidence>
<dbReference type="EMBL" id="JBJLSN010000112">
    <property type="protein sequence ID" value="MFL7905950.1"/>
    <property type="molecule type" value="Genomic_DNA"/>
</dbReference>
<geneLocation type="plasmid" evidence="6 9">
    <name>AbAZ39_p1</name>
</geneLocation>
<keyword evidence="4" id="KW-0503">Monooxygenase</keyword>
<dbReference type="GO" id="GO:0004497">
    <property type="term" value="F:monooxygenase activity"/>
    <property type="evidence" value="ECO:0007669"/>
    <property type="project" value="UniProtKB-KW"/>
</dbReference>
<organism evidence="6 9">
    <name type="scientific">Azospirillum argentinense</name>
    <dbReference type="NCBI Taxonomy" id="2970906"/>
    <lineage>
        <taxon>Bacteria</taxon>
        <taxon>Pseudomonadati</taxon>
        <taxon>Pseudomonadota</taxon>
        <taxon>Alphaproteobacteria</taxon>
        <taxon>Rhodospirillales</taxon>
        <taxon>Azospirillaceae</taxon>
        <taxon>Azospirillum</taxon>
    </lineage>
</organism>
<dbReference type="InterPro" id="IPR036661">
    <property type="entry name" value="Luciferase-like_sf"/>
</dbReference>
<sequence length="323" mass="35435">MLEANTTARPGDSKGFRRMFAPGRLTLGVFFPIEAFQRDEPTMRDQERLAQRAEELGFAALWVRDVPLRDPSFGDIGQVYDPWVYLGWIAAQTRDIALATGSIILPLRHPLHTAKAAASVDRLSGGRLVLGVASGDRPIEFPAFGVDVDKRGVLFRENLAVLRSVLTQNFPRIQSSYGVMQGTVDLVPKPVGALPILITGTSRQSLEWIAGHADGWITYPRSLAQQAEHAAHWHAAVAAARPGVFTPFVQSLYIDLTTEPDHPAQPIHLGFRGGRNVLLQFLDALRRAGVNHVILNVKYGTRDAAEVIDEIGRNVLPHLNAAP</sequence>
<evidence type="ECO:0000313" key="11">
    <source>
        <dbReference type="Proteomes" id="UP001628281"/>
    </source>
</evidence>
<evidence type="ECO:0000313" key="6">
    <source>
        <dbReference type="EMBL" id="AIB13455.1"/>
    </source>
</evidence>
<accession>A0A560BMR7</accession>
<dbReference type="Pfam" id="PF00296">
    <property type="entry name" value="Bac_luciferase"/>
    <property type="match status" value="1"/>
</dbReference>
<keyword evidence="6" id="KW-0614">Plasmid</keyword>
<dbReference type="Proteomes" id="UP000236268">
    <property type="component" value="Unassembled WGS sequence"/>
</dbReference>
<dbReference type="Gene3D" id="3.20.20.30">
    <property type="entry name" value="Luciferase-like domain"/>
    <property type="match status" value="1"/>
</dbReference>
<keyword evidence="1" id="KW-0285">Flavoprotein</keyword>
<evidence type="ECO:0000313" key="8">
    <source>
        <dbReference type="EMBL" id="PNQ95732.1"/>
    </source>
</evidence>
<dbReference type="EMBL" id="CP007794">
    <property type="protein sequence ID" value="AIB13455.1"/>
    <property type="molecule type" value="Genomic_DNA"/>
</dbReference>
<keyword evidence="3" id="KW-0560">Oxidoreductase</keyword>
<evidence type="ECO:0000313" key="7">
    <source>
        <dbReference type="EMBL" id="MFL7905950.1"/>
    </source>
</evidence>
<protein>
    <submittedName>
        <fullName evidence="6">5,10-methylene tetrahydromethanopterin reductase</fullName>
    </submittedName>
    <submittedName>
        <fullName evidence="8">LLM class flavin-dependent oxidoreductase</fullName>
    </submittedName>
    <submittedName>
        <fullName evidence="7">LLM class oxidoreductase</fullName>
    </submittedName>
</protein>
<accession>A0A060DKY6</accession>
<keyword evidence="2" id="KW-0288">FMN</keyword>